<organism evidence="2 3">
    <name type="scientific">Lachancea dasiensis</name>
    <dbReference type="NCBI Taxonomy" id="1072105"/>
    <lineage>
        <taxon>Eukaryota</taxon>
        <taxon>Fungi</taxon>
        <taxon>Dikarya</taxon>
        <taxon>Ascomycota</taxon>
        <taxon>Saccharomycotina</taxon>
        <taxon>Saccharomycetes</taxon>
        <taxon>Saccharomycetales</taxon>
        <taxon>Saccharomycetaceae</taxon>
        <taxon>Lachancea</taxon>
    </lineage>
</organism>
<feature type="compositionally biased region" description="Low complexity" evidence="1">
    <location>
        <begin position="22"/>
        <end position="39"/>
    </location>
</feature>
<sequence length="660" mass="75394">MWIFSEIKEVKMRSFNSRKPPLTSNTRTSNTRSCLSLRTPQQQAKNVTEEEEEDENQPFITQSETDIDTTIGVISVNGSVIHYSINASSTENVEPQDQQGQNYTTPTVGEKGELTLKLLNIYLSLFITDANFAQGSSHMCSSTRKPIDDNNLSHDAFISSIPDSIGPLVDVIGLTDGIIQNIAGFLRDTTFQNKCQREEWNQEDLIHFRSQITLVMKTLILKYAPQASLSPTCHQFDTALMLLRKLQAVTHYWKKSRRTQDVDARGDWILYQLQKLQCVPPPIIESLNVDIMMPAFSTRQAKSSTGEIETLETFTTLYAILLMELKKLFQSMVAISETTGILPQMDCALLNGCLEGFLRNAFISGSTELLVDLDKLVLIWTQSSHALREGTGLWAHNFIDRWNLECPDPKSSTVLGSTTNLSNCDRVRPEYDLVRLFIREIADICMLGTECRTELLESATLRVRAPNSGLGWLTIFQDDRPHTSRALTAREIETLSASQGCHGHSGLQRLQGLYGGEFSLLEDETTMNATKVGPPVHFWSRNRHHRHRHHHSHHFRDWIKRGFRAADVGHRHRLVDKCHRANAKLKSLAHRVYGCDHLTLARQTTPVVTRRSHPPHAAFRLEEAYDHTTYSETLYPLRRRYQNLRRKKDRFMFLFFGEER</sequence>
<evidence type="ECO:0000256" key="1">
    <source>
        <dbReference type="SAM" id="MobiDB-lite"/>
    </source>
</evidence>
<dbReference type="Proteomes" id="UP000190274">
    <property type="component" value="Chromosome C"/>
</dbReference>
<reference evidence="3" key="1">
    <citation type="submission" date="2016-03" db="EMBL/GenBank/DDBJ databases">
        <authorList>
            <person name="Devillers H."/>
        </authorList>
    </citation>
    <scope>NUCLEOTIDE SEQUENCE [LARGE SCALE GENOMIC DNA]</scope>
</reference>
<protein>
    <submittedName>
        <fullName evidence="2">LADA_0C10858g1_1</fullName>
    </submittedName>
</protein>
<dbReference type="AlphaFoldDB" id="A0A1G4J1I0"/>
<evidence type="ECO:0000313" key="3">
    <source>
        <dbReference type="Proteomes" id="UP000190274"/>
    </source>
</evidence>
<gene>
    <name evidence="2" type="ORF">LADA_0C10858G</name>
</gene>
<dbReference type="EMBL" id="LT598459">
    <property type="protein sequence ID" value="SCU83343.1"/>
    <property type="molecule type" value="Genomic_DNA"/>
</dbReference>
<keyword evidence="3" id="KW-1185">Reference proteome</keyword>
<dbReference type="OrthoDB" id="4034825at2759"/>
<evidence type="ECO:0000313" key="2">
    <source>
        <dbReference type="EMBL" id="SCU83343.1"/>
    </source>
</evidence>
<name>A0A1G4J1I0_9SACH</name>
<feature type="region of interest" description="Disordered" evidence="1">
    <location>
        <begin position="15"/>
        <end position="63"/>
    </location>
</feature>
<accession>A0A1G4J1I0</accession>
<proteinExistence type="predicted"/>